<evidence type="ECO:0000259" key="1">
    <source>
        <dbReference type="Pfam" id="PF02026"/>
    </source>
</evidence>
<evidence type="ECO:0000313" key="3">
    <source>
        <dbReference type="Proteomes" id="UP000748752"/>
    </source>
</evidence>
<organism evidence="2 3">
    <name type="scientific">Thiohalocapsa halophila</name>
    <dbReference type="NCBI Taxonomy" id="69359"/>
    <lineage>
        <taxon>Bacteria</taxon>
        <taxon>Pseudomonadati</taxon>
        <taxon>Pseudomonadota</taxon>
        <taxon>Gammaproteobacteria</taxon>
        <taxon>Chromatiales</taxon>
        <taxon>Chromatiaceae</taxon>
        <taxon>Thiohalocapsa</taxon>
    </lineage>
</organism>
<feature type="domain" description="Ryanodine receptor Ryr" evidence="1">
    <location>
        <begin position="361"/>
        <end position="416"/>
    </location>
</feature>
<dbReference type="Pfam" id="PF02026">
    <property type="entry name" value="RyR"/>
    <property type="match status" value="1"/>
</dbReference>
<dbReference type="Gene3D" id="6.20.350.10">
    <property type="match status" value="1"/>
</dbReference>
<gene>
    <name evidence="2" type="ORF">CKO31_09650</name>
</gene>
<keyword evidence="3" id="KW-1185">Reference proteome</keyword>
<protein>
    <recommendedName>
        <fullName evidence="1">Ryanodine receptor Ryr domain-containing protein</fullName>
    </recommendedName>
</protein>
<proteinExistence type="predicted"/>
<accession>A0ABS1CHN3</accession>
<dbReference type="EMBL" id="NRRV01000020">
    <property type="protein sequence ID" value="MBK1630999.1"/>
    <property type="molecule type" value="Genomic_DNA"/>
</dbReference>
<dbReference type="InterPro" id="IPR003032">
    <property type="entry name" value="Ryanodine_rcpt"/>
</dbReference>
<dbReference type="Proteomes" id="UP000748752">
    <property type="component" value="Unassembled WGS sequence"/>
</dbReference>
<name>A0ABS1CHN3_9GAMM</name>
<comment type="caution">
    <text evidence="2">The sequence shown here is derived from an EMBL/GenBank/DDBJ whole genome shotgun (WGS) entry which is preliminary data.</text>
</comment>
<sequence>MLPWRTAPLVLWDGDAPSLAQARAVLSDQGVRVRRRRGRIPKRAGLLLLAAGPDLPQRLAGLRSALATRRRPLRVVVLREPGAAAGEPDDVADFATGTELPPGVLRLEWMDPLRTAARVMFARWPLHRSMDPPAGQVAHLLVAGFGPFAQASLLHALRVGQYADEPPLVTLAAETPERWRDWIAAHHPQASACARLRYTALPTPDCHGAPPVTMIAICDAGADAGLSLARALGSQAAEQGASPLVALATEDAWPKGRLADWDGQLVPLQPLRIAYSREVLLEGRDDALAEVIHEHYRDTSAAQGRDPAAAPSGRPWAQLATSYKDANRHQADHLWAKLAVTDCRAVPEELVESFAFAPPEVERLAIIEHRRWAVERWLDGWTYGPERDNARKRHPQLIPYSELSDAMQDLDRFAVRLVPALLARSGLGVVRRLIVGVRNDGVPAQQGPSRRTTRAVLGRLAARYPDRGMTLAVDLTDLPARLVAAEAAARHGAAVFVLLPGPLPSLLSAQSTAHRLGMLRLLAVAERRIQLRDQAALAGWLGRRAEILLALGEEAASPSPDTHLPAKQVRLSPAGDARWNFAY</sequence>
<reference evidence="2 3" key="1">
    <citation type="journal article" date="2020" name="Microorganisms">
        <title>Osmotic Adaptation and Compatible Solute Biosynthesis of Phototrophic Bacteria as Revealed from Genome Analyses.</title>
        <authorList>
            <person name="Imhoff J.F."/>
            <person name="Rahn T."/>
            <person name="Kunzel S."/>
            <person name="Keller A."/>
            <person name="Neulinger S.C."/>
        </authorList>
    </citation>
    <scope>NUCLEOTIDE SEQUENCE [LARGE SCALE GENOMIC DNA]</scope>
    <source>
        <strain evidence="2 3">DSM 6210</strain>
    </source>
</reference>
<evidence type="ECO:0000313" key="2">
    <source>
        <dbReference type="EMBL" id="MBK1630999.1"/>
    </source>
</evidence>
<dbReference type="RefSeq" id="WP_200236501.1">
    <property type="nucleotide sequence ID" value="NZ_NRRV01000020.1"/>
</dbReference>